<dbReference type="Proteomes" id="UP000054925">
    <property type="component" value="Unassembled WGS sequence"/>
</dbReference>
<reference evidence="1" key="1">
    <citation type="submission" date="2016-01" db="EMBL/GenBank/DDBJ databases">
        <authorList>
            <person name="Peeters C."/>
        </authorList>
    </citation>
    <scope>NUCLEOTIDE SEQUENCE [LARGE SCALE GENOMIC DNA]</scope>
    <source>
        <strain evidence="1">LMG 22937</strain>
    </source>
</reference>
<comment type="caution">
    <text evidence="1">The sequence shown here is derived from an EMBL/GenBank/DDBJ whole genome shotgun (WGS) entry which is preliminary data.</text>
</comment>
<evidence type="ECO:0000313" key="2">
    <source>
        <dbReference type="Proteomes" id="UP000054925"/>
    </source>
</evidence>
<dbReference type="AlphaFoldDB" id="A0A158L482"/>
<accession>A0A158L482</accession>
<name>A0A158L482_9BURK</name>
<gene>
    <name evidence="1" type="ORF">AWB67_07551</name>
</gene>
<protein>
    <submittedName>
        <fullName evidence="1">Uncharacterized protein</fullName>
    </submittedName>
</protein>
<organism evidence="1 2">
    <name type="scientific">Caballeronia terrestris</name>
    <dbReference type="NCBI Taxonomy" id="1226301"/>
    <lineage>
        <taxon>Bacteria</taxon>
        <taxon>Pseudomonadati</taxon>
        <taxon>Pseudomonadota</taxon>
        <taxon>Betaproteobacteria</taxon>
        <taxon>Burkholderiales</taxon>
        <taxon>Burkholderiaceae</taxon>
        <taxon>Caballeronia</taxon>
    </lineage>
</organism>
<evidence type="ECO:0000313" key="1">
    <source>
        <dbReference type="EMBL" id="SAL88204.1"/>
    </source>
</evidence>
<sequence>MQCRHALTIGVEWEFRDAWSGSLEAAFVEPPIGRHAPQSEFGGVASDGVVIAAVNVVAKRYSFDQLPHSGLAHIDRRCGKPLASHENFLSTHVVQSERARFVGADPANRTERLDCREAAHQGVSTGHVART</sequence>
<dbReference type="EMBL" id="FCOL02000441">
    <property type="protein sequence ID" value="SAL88204.1"/>
    <property type="molecule type" value="Genomic_DNA"/>
</dbReference>
<keyword evidence="2" id="KW-1185">Reference proteome</keyword>
<proteinExistence type="predicted"/>